<gene>
    <name evidence="3" type="primary">LOC112043849</name>
</gene>
<keyword evidence="2" id="KW-1185">Reference proteome</keyword>
<feature type="compositionally biased region" description="Low complexity" evidence="1">
    <location>
        <begin position="195"/>
        <end position="214"/>
    </location>
</feature>
<organism evidence="2 3">
    <name type="scientific">Bicyclus anynana</name>
    <name type="common">Squinting bush brown butterfly</name>
    <dbReference type="NCBI Taxonomy" id="110368"/>
    <lineage>
        <taxon>Eukaryota</taxon>
        <taxon>Metazoa</taxon>
        <taxon>Ecdysozoa</taxon>
        <taxon>Arthropoda</taxon>
        <taxon>Hexapoda</taxon>
        <taxon>Insecta</taxon>
        <taxon>Pterygota</taxon>
        <taxon>Neoptera</taxon>
        <taxon>Endopterygota</taxon>
        <taxon>Lepidoptera</taxon>
        <taxon>Glossata</taxon>
        <taxon>Ditrysia</taxon>
        <taxon>Papilionoidea</taxon>
        <taxon>Nymphalidae</taxon>
        <taxon>Satyrinae</taxon>
        <taxon>Satyrini</taxon>
        <taxon>Mycalesina</taxon>
        <taxon>Bicyclus</taxon>
    </lineage>
</organism>
<dbReference type="Proteomes" id="UP001652582">
    <property type="component" value="Chromosome 22"/>
</dbReference>
<feature type="compositionally biased region" description="Low complexity" evidence="1">
    <location>
        <begin position="47"/>
        <end position="58"/>
    </location>
</feature>
<accession>A0ABM3LYW5</accession>
<evidence type="ECO:0000313" key="3">
    <source>
        <dbReference type="RefSeq" id="XP_052744277.1"/>
    </source>
</evidence>
<evidence type="ECO:0000256" key="1">
    <source>
        <dbReference type="SAM" id="MobiDB-lite"/>
    </source>
</evidence>
<feature type="region of interest" description="Disordered" evidence="1">
    <location>
        <begin position="190"/>
        <end position="224"/>
    </location>
</feature>
<protein>
    <submittedName>
        <fullName evidence="3">Uncharacterized protein LOC112043849 isoform X2</fullName>
    </submittedName>
</protein>
<name>A0ABM3LYW5_BICAN</name>
<feature type="compositionally biased region" description="Basic and acidic residues" evidence="1">
    <location>
        <begin position="127"/>
        <end position="136"/>
    </location>
</feature>
<dbReference type="RefSeq" id="XP_052744277.1">
    <property type="nucleotide sequence ID" value="XM_052888317.1"/>
</dbReference>
<sequence length="224" mass="24610">MEGRPAPAAGRYNKLTRAVTKTLRVLPRLRHGRASAARRRMRRPTRRAPSASARSPAMSAARTLAVALAALLAAHLALASPHPRLRRQLAADDALQPLDKRTRWSPSPPSTARARSSPRAPRQAARPTDDIPEFDRNKVSLDFPGNLFGPSVSLLIRTTKIIGDVIQNSAVRYQSFLRLFRPLFRGQFEIKGLDPPTTTTTTTARPAASSTTSPDGDNEISRRR</sequence>
<proteinExistence type="predicted"/>
<feature type="compositionally biased region" description="Low complexity" evidence="1">
    <location>
        <begin position="110"/>
        <end position="126"/>
    </location>
</feature>
<dbReference type="GeneID" id="112043849"/>
<feature type="region of interest" description="Disordered" evidence="1">
    <location>
        <begin position="96"/>
        <end position="136"/>
    </location>
</feature>
<feature type="compositionally biased region" description="Basic residues" evidence="1">
    <location>
        <begin position="31"/>
        <end position="46"/>
    </location>
</feature>
<feature type="region of interest" description="Disordered" evidence="1">
    <location>
        <begin position="31"/>
        <end position="58"/>
    </location>
</feature>
<reference evidence="3" key="1">
    <citation type="submission" date="2025-08" db="UniProtKB">
        <authorList>
            <consortium name="RefSeq"/>
        </authorList>
    </citation>
    <scope>IDENTIFICATION</scope>
</reference>
<evidence type="ECO:0000313" key="2">
    <source>
        <dbReference type="Proteomes" id="UP001652582"/>
    </source>
</evidence>